<sequence>MISQPLDRGPAERLVKSCNIPVCVLRLVSIRMGVDTDMMELGIKLDALPNSPRWDRDCVSRFPARMFSNNELQRSQVL</sequence>
<dbReference type="EMBL" id="JAXCGZ010004703">
    <property type="protein sequence ID" value="KAK7081550.1"/>
    <property type="molecule type" value="Genomic_DNA"/>
</dbReference>
<reference evidence="1 2" key="1">
    <citation type="submission" date="2023-11" db="EMBL/GenBank/DDBJ databases">
        <title>Halocaridina rubra genome assembly.</title>
        <authorList>
            <person name="Smith C."/>
        </authorList>
    </citation>
    <scope>NUCLEOTIDE SEQUENCE [LARGE SCALE GENOMIC DNA]</scope>
    <source>
        <strain evidence="1">EP-1</strain>
        <tissue evidence="1">Whole</tissue>
    </source>
</reference>
<comment type="caution">
    <text evidence="1">The sequence shown here is derived from an EMBL/GenBank/DDBJ whole genome shotgun (WGS) entry which is preliminary data.</text>
</comment>
<accession>A0AAN9AD24</accession>
<gene>
    <name evidence="1" type="ORF">SK128_007717</name>
</gene>
<dbReference type="Proteomes" id="UP001381693">
    <property type="component" value="Unassembled WGS sequence"/>
</dbReference>
<evidence type="ECO:0000313" key="2">
    <source>
        <dbReference type="Proteomes" id="UP001381693"/>
    </source>
</evidence>
<protein>
    <submittedName>
        <fullName evidence="1">Uncharacterized protein</fullName>
    </submittedName>
</protein>
<evidence type="ECO:0000313" key="1">
    <source>
        <dbReference type="EMBL" id="KAK7081550.1"/>
    </source>
</evidence>
<keyword evidence="2" id="KW-1185">Reference proteome</keyword>
<dbReference type="AlphaFoldDB" id="A0AAN9AD24"/>
<organism evidence="1 2">
    <name type="scientific">Halocaridina rubra</name>
    <name type="common">Hawaiian red shrimp</name>
    <dbReference type="NCBI Taxonomy" id="373956"/>
    <lineage>
        <taxon>Eukaryota</taxon>
        <taxon>Metazoa</taxon>
        <taxon>Ecdysozoa</taxon>
        <taxon>Arthropoda</taxon>
        <taxon>Crustacea</taxon>
        <taxon>Multicrustacea</taxon>
        <taxon>Malacostraca</taxon>
        <taxon>Eumalacostraca</taxon>
        <taxon>Eucarida</taxon>
        <taxon>Decapoda</taxon>
        <taxon>Pleocyemata</taxon>
        <taxon>Caridea</taxon>
        <taxon>Atyoidea</taxon>
        <taxon>Atyidae</taxon>
        <taxon>Halocaridina</taxon>
    </lineage>
</organism>
<name>A0AAN9AD24_HALRR</name>
<proteinExistence type="predicted"/>